<feature type="transmembrane region" description="Helical" evidence="1">
    <location>
        <begin position="367"/>
        <end position="384"/>
    </location>
</feature>
<dbReference type="InterPro" id="IPR014529">
    <property type="entry name" value="UCP026631"/>
</dbReference>
<evidence type="ECO:0000259" key="2">
    <source>
        <dbReference type="Pfam" id="PF03703"/>
    </source>
</evidence>
<dbReference type="OrthoDB" id="8481729at2"/>
<protein>
    <recommendedName>
        <fullName evidence="2">YdbS-like PH domain-containing protein</fullName>
    </recommendedName>
</protein>
<keyword evidence="1" id="KW-1133">Transmembrane helix</keyword>
<comment type="caution">
    <text evidence="3">The sequence shown here is derived from an EMBL/GenBank/DDBJ whole genome shotgun (WGS) entry which is preliminary data.</text>
</comment>
<proteinExistence type="predicted"/>
<accession>A0A4T3EXQ6</accession>
<feature type="domain" description="YdbS-like PH" evidence="2">
    <location>
        <begin position="271"/>
        <end position="328"/>
    </location>
</feature>
<dbReference type="PIRSF" id="PIRSF026631">
    <property type="entry name" value="UCP026631"/>
    <property type="match status" value="1"/>
</dbReference>
<evidence type="ECO:0000256" key="1">
    <source>
        <dbReference type="SAM" id="Phobius"/>
    </source>
</evidence>
<feature type="domain" description="YdbS-like PH" evidence="2">
    <location>
        <begin position="64"/>
        <end position="141"/>
    </location>
</feature>
<dbReference type="InterPro" id="IPR005182">
    <property type="entry name" value="YdbS-like_PH"/>
</dbReference>
<feature type="transmembrane region" description="Helical" evidence="1">
    <location>
        <begin position="42"/>
        <end position="64"/>
    </location>
</feature>
<dbReference type="PANTHER" id="PTHR34473">
    <property type="entry name" value="UPF0699 TRANSMEMBRANE PROTEIN YDBS"/>
    <property type="match status" value="1"/>
</dbReference>
<sequence>MAQGWQRVDPRAIAVKAVRGLQQALLPIAAAFFGAREIGHPVVVAIVVISAAIGISALAAWLAWRRLRYRVGESDIRVERGFISRQARSVPYERIQDVSLEQSLIPRLFNLVEVRFETGAGGKDELKLAYVTAEEGARLREVVRDQRAGEVSVASTADGHALPEPQPEGEVLFTMGPKRLLLFGLFEFSLVVFAVLGGAAQQFEFLLPFDIWNFEEWEQRLAGPGAWLAGLGWASRIVGAAIAVVLLGFVGLATGAIRTVLRDWDFRLEKTPKGFRRRRGLLTRTDVVMPVHRVQAITVGTGLLRRLWGWHGLSFISLAQDSKSANHVVAPFAQEHEFAPIIDAAGFALPESGTDWHRPSRKYRIDSALLAGIPMLLVAAAGLFEEKLWWLAPAGLFLAGAEALRQYLLWRFERHAIDPKQILSRRGWLAPRLTVASRIKLHSVEIAQGPLGKHRGYANLNFGLAGGSLSFDGLPLEEAEAMRAAVLDSIAAVDFARLPR</sequence>
<keyword evidence="1" id="KW-0812">Transmembrane</keyword>
<dbReference type="PANTHER" id="PTHR34473:SF2">
    <property type="entry name" value="UPF0699 TRANSMEMBRANE PROTEIN YDBT"/>
    <property type="match status" value="1"/>
</dbReference>
<feature type="domain" description="YdbS-like PH" evidence="2">
    <location>
        <begin position="410"/>
        <end position="484"/>
    </location>
</feature>
<name>A0A4T3EXQ6_9SPHN</name>
<feature type="transmembrane region" description="Helical" evidence="1">
    <location>
        <begin position="237"/>
        <end position="261"/>
    </location>
</feature>
<evidence type="ECO:0000313" key="4">
    <source>
        <dbReference type="Proteomes" id="UP000309389"/>
    </source>
</evidence>
<keyword evidence="1" id="KW-0472">Membrane</keyword>
<dbReference type="Proteomes" id="UP000309389">
    <property type="component" value="Unassembled WGS sequence"/>
</dbReference>
<keyword evidence="4" id="KW-1185">Reference proteome</keyword>
<evidence type="ECO:0000313" key="3">
    <source>
        <dbReference type="EMBL" id="TIX49313.1"/>
    </source>
</evidence>
<gene>
    <name evidence="3" type="ORF">E5222_16045</name>
</gene>
<feature type="transmembrane region" description="Helical" evidence="1">
    <location>
        <begin position="390"/>
        <end position="410"/>
    </location>
</feature>
<dbReference type="Pfam" id="PF03703">
    <property type="entry name" value="bPH_2"/>
    <property type="match status" value="3"/>
</dbReference>
<dbReference type="EMBL" id="SSHH01000004">
    <property type="protein sequence ID" value="TIX49313.1"/>
    <property type="molecule type" value="Genomic_DNA"/>
</dbReference>
<dbReference type="AlphaFoldDB" id="A0A4T3EXQ6"/>
<organism evidence="3 4">
    <name type="scientific">Alteraurantiacibacter aquimixticola</name>
    <dbReference type="NCBI Taxonomy" id="2489173"/>
    <lineage>
        <taxon>Bacteria</taxon>
        <taxon>Pseudomonadati</taxon>
        <taxon>Pseudomonadota</taxon>
        <taxon>Alphaproteobacteria</taxon>
        <taxon>Sphingomonadales</taxon>
        <taxon>Erythrobacteraceae</taxon>
        <taxon>Alteraurantiacibacter</taxon>
    </lineage>
</organism>
<feature type="transmembrane region" description="Helical" evidence="1">
    <location>
        <begin position="180"/>
        <end position="200"/>
    </location>
</feature>
<reference evidence="3 4" key="1">
    <citation type="submission" date="2019-04" db="EMBL/GenBank/DDBJ databases">
        <title>Altererythrobacter aquimixticola sp. nov., isolated from sediment of junction between the ocean and a freshwater spring.</title>
        <authorList>
            <person name="Yoon J.-H."/>
        </authorList>
    </citation>
    <scope>NUCLEOTIDE SEQUENCE [LARGE SCALE GENOMIC DNA]</scope>
    <source>
        <strain evidence="3 4">SSKS-13</strain>
    </source>
</reference>